<dbReference type="PANTHER" id="PTHR42959">
    <property type="entry name" value="CARBAMOYLTRANSFERASE"/>
    <property type="match status" value="1"/>
</dbReference>
<name>A0ABW0DGG4_STRFI</name>
<comment type="similarity">
    <text evidence="2">Belongs to the acylphosphatase family.</text>
</comment>
<reference evidence="6" key="1">
    <citation type="journal article" date="2019" name="Int. J. Syst. Evol. Microbiol.">
        <title>The Global Catalogue of Microorganisms (GCM) 10K type strain sequencing project: providing services to taxonomists for standard genome sequencing and annotation.</title>
        <authorList>
            <consortium name="The Broad Institute Genomics Platform"/>
            <consortium name="The Broad Institute Genome Sequencing Center for Infectious Disease"/>
            <person name="Wu L."/>
            <person name="Ma J."/>
        </authorList>
    </citation>
    <scope>NUCLEOTIDE SEQUENCE [LARGE SCALE GENOMIC DNA]</scope>
    <source>
        <strain evidence="6">CCM 8479</strain>
    </source>
</reference>
<dbReference type="EC" id="3.6.1.7" evidence="5"/>
<evidence type="ECO:0000313" key="5">
    <source>
        <dbReference type="EMBL" id="MFC5228295.1"/>
    </source>
</evidence>
<feature type="domain" description="Acylphosphatase-like" evidence="4">
    <location>
        <begin position="3"/>
        <end position="89"/>
    </location>
</feature>
<dbReference type="InterPro" id="IPR001792">
    <property type="entry name" value="Acylphosphatase-like_dom"/>
</dbReference>
<dbReference type="GO" id="GO:0003998">
    <property type="term" value="F:acylphosphatase activity"/>
    <property type="evidence" value="ECO:0007669"/>
    <property type="project" value="UniProtKB-EC"/>
</dbReference>
<keyword evidence="6" id="KW-1185">Reference proteome</keyword>
<gene>
    <name evidence="5" type="ORF">ACFPN6_27735</name>
</gene>
<evidence type="ECO:0000256" key="1">
    <source>
        <dbReference type="PROSITE-ProRule" id="PRU00520"/>
    </source>
</evidence>
<dbReference type="SUPFAM" id="SSF54975">
    <property type="entry name" value="Acylphosphatase/BLUF domain-like"/>
    <property type="match status" value="1"/>
</dbReference>
<dbReference type="EMBL" id="JBHSKL010000039">
    <property type="protein sequence ID" value="MFC5228295.1"/>
    <property type="molecule type" value="Genomic_DNA"/>
</dbReference>
<feature type="region of interest" description="Disordered" evidence="3">
    <location>
        <begin position="76"/>
        <end position="102"/>
    </location>
</feature>
<keyword evidence="5" id="KW-0378">Hydrolase</keyword>
<dbReference type="InterPro" id="IPR051060">
    <property type="entry name" value="Carbamoyltrans_HypF-like"/>
</dbReference>
<comment type="caution">
    <text evidence="5">The sequence shown here is derived from an EMBL/GenBank/DDBJ whole genome shotgun (WGS) entry which is preliminary data.</text>
</comment>
<evidence type="ECO:0000256" key="3">
    <source>
        <dbReference type="SAM" id="MobiDB-lite"/>
    </source>
</evidence>
<proteinExistence type="inferred from homology"/>
<accession>A0ABW0DGG4</accession>
<dbReference type="Proteomes" id="UP001596156">
    <property type="component" value="Unassembled WGS sequence"/>
</dbReference>
<evidence type="ECO:0000256" key="2">
    <source>
        <dbReference type="RuleBase" id="RU004168"/>
    </source>
</evidence>
<comment type="caution">
    <text evidence="1">Lacks conserved residue(s) required for the propagation of feature annotation.</text>
</comment>
<dbReference type="RefSeq" id="WP_351713189.1">
    <property type="nucleotide sequence ID" value="NZ_BAAASS010000002.1"/>
</dbReference>
<evidence type="ECO:0000259" key="4">
    <source>
        <dbReference type="PROSITE" id="PS51160"/>
    </source>
</evidence>
<organism evidence="5 6">
    <name type="scientific">Streptomyces fimbriatus</name>
    <dbReference type="NCBI Taxonomy" id="68197"/>
    <lineage>
        <taxon>Bacteria</taxon>
        <taxon>Bacillati</taxon>
        <taxon>Actinomycetota</taxon>
        <taxon>Actinomycetes</taxon>
        <taxon>Kitasatosporales</taxon>
        <taxon>Streptomycetaceae</taxon>
        <taxon>Streptomyces</taxon>
    </lineage>
</organism>
<dbReference type="PROSITE" id="PS51160">
    <property type="entry name" value="ACYLPHOSPHATASE_3"/>
    <property type="match status" value="1"/>
</dbReference>
<feature type="region of interest" description="Disordered" evidence="3">
    <location>
        <begin position="148"/>
        <end position="172"/>
    </location>
</feature>
<dbReference type="InterPro" id="IPR036046">
    <property type="entry name" value="Acylphosphatase-like_dom_sf"/>
</dbReference>
<dbReference type="Gene3D" id="3.90.870.50">
    <property type="match status" value="1"/>
</dbReference>
<sequence>MTVWRFEVCGTVRGVGFRPFVHRTASVRGLDGRVPDTDGLMGGEVAGDPHATGRFAARLDTGAPPPARVRKVRLTPGGTAPGTGFRVRHGAPGHPATAPRGIPPHAAIRDACPREPYAPVARWPTSGRRTRTRAGTFPACGRCRCAPRPAGAVNCPPARSRRRPRSPPSVAR</sequence>
<evidence type="ECO:0000313" key="6">
    <source>
        <dbReference type="Proteomes" id="UP001596156"/>
    </source>
</evidence>
<protein>
    <submittedName>
        <fullName evidence="5">Acylphosphatase</fullName>
        <ecNumber evidence="5">3.6.1.7</ecNumber>
    </submittedName>
</protein>
<dbReference type="PANTHER" id="PTHR42959:SF1">
    <property type="entry name" value="CARBAMOYLTRANSFERASE HYPF"/>
    <property type="match status" value="1"/>
</dbReference>
<dbReference type="Pfam" id="PF00708">
    <property type="entry name" value="Acylphosphatase"/>
    <property type="match status" value="1"/>
</dbReference>